<evidence type="ECO:0000256" key="1">
    <source>
        <dbReference type="SAM" id="SignalP"/>
    </source>
</evidence>
<proteinExistence type="predicted"/>
<evidence type="ECO:0000313" key="2">
    <source>
        <dbReference type="EMBL" id="RIX33229.1"/>
    </source>
</evidence>
<dbReference type="Proteomes" id="UP000285278">
    <property type="component" value="Unassembled WGS sequence"/>
</dbReference>
<dbReference type="EMBL" id="QXJK01000020">
    <property type="protein sequence ID" value="RIX33229.1"/>
    <property type="molecule type" value="Genomic_DNA"/>
</dbReference>
<sequence>MALAIAGAFLIAVASSADAIPAVVGYSFIAQAIAVVLAGRLRDRVYVPVEEAGVLNLSERRRRTLKLQRDRDGLAVVVRRLRRDYPHLTMLDAARIARSW</sequence>
<feature type="signal peptide" evidence="1">
    <location>
        <begin position="1"/>
        <end position="19"/>
    </location>
</feature>
<name>A0A418Q4K0_9CORY</name>
<feature type="chain" id="PRO_5039465817" evidence="1">
    <location>
        <begin position="20"/>
        <end position="100"/>
    </location>
</feature>
<dbReference type="STRING" id="1451189.CFAL_02990"/>
<keyword evidence="3" id="KW-1185">Reference proteome</keyword>
<reference evidence="2 3" key="1">
    <citation type="submission" date="2018-09" db="EMBL/GenBank/DDBJ databases">
        <title>Optimization and identification of Corynebacterium falsenii FN1-14 from fish paste.</title>
        <authorList>
            <person name="Daroonpunt R."/>
            <person name="Tanasupawat S."/>
        </authorList>
    </citation>
    <scope>NUCLEOTIDE SEQUENCE [LARGE SCALE GENOMIC DNA]</scope>
    <source>
        <strain evidence="2 3">FN1-14</strain>
    </source>
</reference>
<evidence type="ECO:0000313" key="3">
    <source>
        <dbReference type="Proteomes" id="UP000285278"/>
    </source>
</evidence>
<gene>
    <name evidence="2" type="ORF">D3M95_10985</name>
</gene>
<dbReference type="AlphaFoldDB" id="A0A418Q4K0"/>
<accession>A0A418Q4K0</accession>
<keyword evidence="1" id="KW-0732">Signal</keyword>
<comment type="caution">
    <text evidence="2">The sequence shown here is derived from an EMBL/GenBank/DDBJ whole genome shotgun (WGS) entry which is preliminary data.</text>
</comment>
<organism evidence="2 3">
    <name type="scientific">Corynebacterium falsenii</name>
    <dbReference type="NCBI Taxonomy" id="108486"/>
    <lineage>
        <taxon>Bacteria</taxon>
        <taxon>Bacillati</taxon>
        <taxon>Actinomycetota</taxon>
        <taxon>Actinomycetes</taxon>
        <taxon>Mycobacteriales</taxon>
        <taxon>Corynebacteriaceae</taxon>
        <taxon>Corynebacterium</taxon>
    </lineage>
</organism>
<protein>
    <submittedName>
        <fullName evidence="2">Uncharacterized protein</fullName>
    </submittedName>
</protein>